<dbReference type="EMBL" id="BLLF01001132">
    <property type="protein sequence ID" value="GFH17336.1"/>
    <property type="molecule type" value="Genomic_DNA"/>
</dbReference>
<evidence type="ECO:0000256" key="1">
    <source>
        <dbReference type="SAM" id="Coils"/>
    </source>
</evidence>
<keyword evidence="3" id="KW-1185">Reference proteome</keyword>
<gene>
    <name evidence="2" type="ORF">HaLaN_13949</name>
</gene>
<protein>
    <submittedName>
        <fullName evidence="2">Phosphodiesterase</fullName>
    </submittedName>
</protein>
<dbReference type="Proteomes" id="UP000485058">
    <property type="component" value="Unassembled WGS sequence"/>
</dbReference>
<evidence type="ECO:0000313" key="2">
    <source>
        <dbReference type="EMBL" id="GFH17336.1"/>
    </source>
</evidence>
<keyword evidence="1" id="KW-0175">Coiled coil</keyword>
<comment type="caution">
    <text evidence="2">The sequence shown here is derived from an EMBL/GenBank/DDBJ whole genome shotgun (WGS) entry which is preliminary data.</text>
</comment>
<accession>A0A699ZDT1</accession>
<organism evidence="2 3">
    <name type="scientific">Haematococcus lacustris</name>
    <name type="common">Green alga</name>
    <name type="synonym">Haematococcus pluvialis</name>
    <dbReference type="NCBI Taxonomy" id="44745"/>
    <lineage>
        <taxon>Eukaryota</taxon>
        <taxon>Viridiplantae</taxon>
        <taxon>Chlorophyta</taxon>
        <taxon>core chlorophytes</taxon>
        <taxon>Chlorophyceae</taxon>
        <taxon>CS clade</taxon>
        <taxon>Chlamydomonadales</taxon>
        <taxon>Haematococcaceae</taxon>
        <taxon>Haematococcus</taxon>
    </lineage>
</organism>
<sequence length="221" mass="25240">MDRFPQLRWSKRHPGKYRWVLYEMWPMTDPITQQRAVLVCEQNISQVKALEEQFKRTNERLEAQLEEALAQRDPVHKPAIDIDTPADKTLKLLDKIMRGQEVSARAAMELRDAILQAGDLRQPVNFNEQMMKNSQTMLDSEVSQSLIQLLSSKRPTKVEEEPTTFTSSDSGACEDMPHLRIKTQPVTQESVRQLIALSRNLPDEVLSVLAKVDDWQGTAGG</sequence>
<evidence type="ECO:0000313" key="3">
    <source>
        <dbReference type="Proteomes" id="UP000485058"/>
    </source>
</evidence>
<dbReference type="AlphaFoldDB" id="A0A699ZDT1"/>
<proteinExistence type="predicted"/>
<feature type="coiled-coil region" evidence="1">
    <location>
        <begin position="40"/>
        <end position="71"/>
    </location>
</feature>
<name>A0A699ZDT1_HAELA</name>
<reference evidence="2 3" key="1">
    <citation type="submission" date="2020-02" db="EMBL/GenBank/DDBJ databases">
        <title>Draft genome sequence of Haematococcus lacustris strain NIES-144.</title>
        <authorList>
            <person name="Morimoto D."/>
            <person name="Nakagawa S."/>
            <person name="Yoshida T."/>
            <person name="Sawayama S."/>
        </authorList>
    </citation>
    <scope>NUCLEOTIDE SEQUENCE [LARGE SCALE GENOMIC DNA]</scope>
    <source>
        <strain evidence="2 3">NIES-144</strain>
    </source>
</reference>